<dbReference type="Pfam" id="PF21349">
    <property type="entry name" value="RUBY_RBDX"/>
    <property type="match status" value="1"/>
</dbReference>
<evidence type="ECO:0000313" key="4">
    <source>
        <dbReference type="Proteomes" id="UP000823613"/>
    </source>
</evidence>
<proteinExistence type="predicted"/>
<dbReference type="Proteomes" id="UP000823613">
    <property type="component" value="Unassembled WGS sequence"/>
</dbReference>
<organism evidence="3 4">
    <name type="scientific">Candidatus Onthovivens merdipullorum</name>
    <dbReference type="NCBI Taxonomy" id="2840889"/>
    <lineage>
        <taxon>Bacteria</taxon>
        <taxon>Bacillati</taxon>
        <taxon>Bacillota</taxon>
        <taxon>Bacilli</taxon>
        <taxon>Bacillales</taxon>
        <taxon>Candidatus Onthovivens</taxon>
    </lineage>
</organism>
<protein>
    <submittedName>
        <fullName evidence="3">Rubredoxin</fullName>
    </submittedName>
</protein>
<reference evidence="3" key="1">
    <citation type="submission" date="2020-10" db="EMBL/GenBank/DDBJ databases">
        <authorList>
            <person name="Gilroy R."/>
        </authorList>
    </citation>
    <scope>NUCLEOTIDE SEQUENCE</scope>
    <source>
        <strain evidence="3">11159</strain>
    </source>
</reference>
<evidence type="ECO:0000259" key="2">
    <source>
        <dbReference type="Pfam" id="PF21349"/>
    </source>
</evidence>
<comment type="cofactor">
    <cofactor evidence="1">
        <name>Fe(3+)</name>
        <dbReference type="ChEBI" id="CHEBI:29034"/>
    </cofactor>
</comment>
<dbReference type="Gene3D" id="2.20.28.10">
    <property type="match status" value="1"/>
</dbReference>
<dbReference type="EMBL" id="JADIMY010000093">
    <property type="protein sequence ID" value="MBO8427832.1"/>
    <property type="molecule type" value="Genomic_DNA"/>
</dbReference>
<reference evidence="3" key="2">
    <citation type="journal article" date="2021" name="PeerJ">
        <title>Extensive microbial diversity within the chicken gut microbiome revealed by metagenomics and culture.</title>
        <authorList>
            <person name="Gilroy R."/>
            <person name="Ravi A."/>
            <person name="Getino M."/>
            <person name="Pursley I."/>
            <person name="Horton D.L."/>
            <person name="Alikhan N.F."/>
            <person name="Baker D."/>
            <person name="Gharbi K."/>
            <person name="Hall N."/>
            <person name="Watson M."/>
            <person name="Adriaenssens E.M."/>
            <person name="Foster-Nyarko E."/>
            <person name="Jarju S."/>
            <person name="Secka A."/>
            <person name="Antonio M."/>
            <person name="Oren A."/>
            <person name="Chaudhuri R.R."/>
            <person name="La Ragione R."/>
            <person name="Hildebrand F."/>
            <person name="Pallen M.J."/>
        </authorList>
    </citation>
    <scope>NUCLEOTIDE SEQUENCE</scope>
    <source>
        <strain evidence="3">11159</strain>
    </source>
</reference>
<accession>A0A9D9DHL6</accession>
<gene>
    <name evidence="3" type="ORF">IAC58_04700</name>
</gene>
<dbReference type="InterPro" id="IPR048574">
    <property type="entry name" value="RUBY_RBDX"/>
</dbReference>
<evidence type="ECO:0000256" key="1">
    <source>
        <dbReference type="ARBA" id="ARBA00001965"/>
    </source>
</evidence>
<evidence type="ECO:0000313" key="3">
    <source>
        <dbReference type="EMBL" id="MBO8427832.1"/>
    </source>
</evidence>
<dbReference type="CDD" id="cd00350">
    <property type="entry name" value="rubredoxin_like"/>
    <property type="match status" value="1"/>
</dbReference>
<comment type="caution">
    <text evidence="3">The sequence shown here is derived from an EMBL/GenBank/DDBJ whole genome shotgun (WGS) entry which is preliminary data.</text>
</comment>
<sequence length="42" mass="4657">MKYYCKVCGITFESDDPNPICPVCGASGDDLEVVTEENKEEK</sequence>
<dbReference type="AlphaFoldDB" id="A0A9D9DHL6"/>
<dbReference type="SUPFAM" id="SSF57802">
    <property type="entry name" value="Rubredoxin-like"/>
    <property type="match status" value="1"/>
</dbReference>
<name>A0A9D9DHL6_9BACL</name>
<feature type="domain" description="Rubrerythrin rubredoxin-like" evidence="2">
    <location>
        <begin position="3"/>
        <end position="29"/>
    </location>
</feature>